<dbReference type="GO" id="GO:0016020">
    <property type="term" value="C:membrane"/>
    <property type="evidence" value="ECO:0007669"/>
    <property type="project" value="UniProtKB-SubCell"/>
</dbReference>
<feature type="region of interest" description="Disordered" evidence="8">
    <location>
        <begin position="194"/>
        <end position="247"/>
    </location>
</feature>
<keyword evidence="11" id="KW-1185">Reference proteome</keyword>
<feature type="domain" description="GP-PDE" evidence="9">
    <location>
        <begin position="274"/>
        <end position="518"/>
    </location>
</feature>
<dbReference type="PANTHER" id="PTHR42758:SF2">
    <property type="entry name" value="PHOSPHATIDYLGLYCEROL PHOSPHOLIPASE C"/>
    <property type="match status" value="1"/>
</dbReference>
<evidence type="ECO:0000256" key="6">
    <source>
        <dbReference type="ARBA" id="ARBA00023098"/>
    </source>
</evidence>
<name>A0A9N8EIH1_9STRA</name>
<dbReference type="GO" id="GO:0008081">
    <property type="term" value="F:phosphoric diester hydrolase activity"/>
    <property type="evidence" value="ECO:0007669"/>
    <property type="project" value="InterPro"/>
</dbReference>
<dbReference type="AlphaFoldDB" id="A0A9N8EIH1"/>
<evidence type="ECO:0000256" key="5">
    <source>
        <dbReference type="ARBA" id="ARBA00022989"/>
    </source>
</evidence>
<dbReference type="Proteomes" id="UP001153069">
    <property type="component" value="Unassembled WGS sequence"/>
</dbReference>
<keyword evidence="4" id="KW-0378">Hydrolase</keyword>
<evidence type="ECO:0000256" key="1">
    <source>
        <dbReference type="ARBA" id="ARBA00004370"/>
    </source>
</evidence>
<comment type="similarity">
    <text evidence="2">Belongs to the glycerophosphoryl diester phosphodiesterase family.</text>
</comment>
<keyword evidence="6" id="KW-0443">Lipid metabolism</keyword>
<protein>
    <submittedName>
        <fullName evidence="10">Glycerophosphoryl diester phosphodiesterase</fullName>
    </submittedName>
</protein>
<sequence>MVKFGRHQKFFVEHEHHLDNAFIVPYNDAKLGIEEEHVSRPEFEAQWHTFLQKATAEFDLLLKQLWRQVFSAVCEHDEARGAPPEKALVLFTQLAPDTLVLEVAERFKDLRAIALLNAEALRKLVKKFDKAHRQHVMSDSATQEQDAESDTNKGVATSLSVKLLPEIYAANFVIGLTALQQGIDLLRSELGLGDHVAPDETTTTTTSTTAEEPVAPSYQEDDKSHNKNHTFSRLTRDDRKDSHAEHDHLVDKRRQELLWLRQSVERINQLGLLPNLVAHRGFHSPQDRSDRRPLENSLEAYERAWSSGIHLCECDIALTRDERLILAHDEDFSRLALDTSCEKSSRNVRDLTFQEIMGLALKSGSRPPLLLDVLQSAHAIGGQSQLIIEIKPGNREAASALTRLFGQHPYLMAHCAVVMSFDSFVVHSLQEELDARFGSRTERGQASNSSFGHRRCYSMGIFPSPVIEQGTKSAQQSIKYERPKLIVLTVSDVPKREVELQVSIGEQEEEVLKKIRGWVKGRLDGVYLQFEPQMLTPDGVQVLQKLARRYHVGVWGHNGRDPDDYATFSKLVQEGKASFVNTDLPRDYFHSHESSRHEHSSERL</sequence>
<dbReference type="Gene3D" id="3.20.20.190">
    <property type="entry name" value="Phosphatidylinositol (PI) phosphodiesterase"/>
    <property type="match status" value="1"/>
</dbReference>
<dbReference type="GO" id="GO:0005737">
    <property type="term" value="C:cytoplasm"/>
    <property type="evidence" value="ECO:0007669"/>
    <property type="project" value="UniProtKB-ARBA"/>
</dbReference>
<reference evidence="10" key="1">
    <citation type="submission" date="2020-06" db="EMBL/GenBank/DDBJ databases">
        <authorList>
            <consortium name="Plant Systems Biology data submission"/>
        </authorList>
    </citation>
    <scope>NUCLEOTIDE SEQUENCE</scope>
    <source>
        <strain evidence="10">D6</strain>
    </source>
</reference>
<evidence type="ECO:0000313" key="10">
    <source>
        <dbReference type="EMBL" id="CAB9520764.1"/>
    </source>
</evidence>
<keyword evidence="5" id="KW-1133">Transmembrane helix</keyword>
<dbReference type="SUPFAM" id="SSF51695">
    <property type="entry name" value="PLC-like phosphodiesterases"/>
    <property type="match status" value="1"/>
</dbReference>
<dbReference type="OrthoDB" id="1058301at2759"/>
<accession>A0A9N8EIH1</accession>
<comment type="caution">
    <text evidence="10">The sequence shown here is derived from an EMBL/GenBank/DDBJ whole genome shotgun (WGS) entry which is preliminary data.</text>
</comment>
<evidence type="ECO:0000256" key="7">
    <source>
        <dbReference type="ARBA" id="ARBA00023136"/>
    </source>
</evidence>
<gene>
    <name evidence="10" type="ORF">SEMRO_1132_G244740.1</name>
</gene>
<evidence type="ECO:0000256" key="3">
    <source>
        <dbReference type="ARBA" id="ARBA00022692"/>
    </source>
</evidence>
<evidence type="ECO:0000259" key="9">
    <source>
        <dbReference type="PROSITE" id="PS51704"/>
    </source>
</evidence>
<evidence type="ECO:0000256" key="8">
    <source>
        <dbReference type="SAM" id="MobiDB-lite"/>
    </source>
</evidence>
<dbReference type="PANTHER" id="PTHR42758">
    <property type="entry name" value="PHOSPHATIDYLGLYCEROL PHOSPHOLIPASE C"/>
    <property type="match status" value="1"/>
</dbReference>
<dbReference type="Pfam" id="PF03009">
    <property type="entry name" value="GDPD"/>
    <property type="match status" value="1"/>
</dbReference>
<dbReference type="EMBL" id="CAICTM010001130">
    <property type="protein sequence ID" value="CAB9520764.1"/>
    <property type="molecule type" value="Genomic_DNA"/>
</dbReference>
<organism evidence="10 11">
    <name type="scientific">Seminavis robusta</name>
    <dbReference type="NCBI Taxonomy" id="568900"/>
    <lineage>
        <taxon>Eukaryota</taxon>
        <taxon>Sar</taxon>
        <taxon>Stramenopiles</taxon>
        <taxon>Ochrophyta</taxon>
        <taxon>Bacillariophyta</taxon>
        <taxon>Bacillariophyceae</taxon>
        <taxon>Bacillariophycidae</taxon>
        <taxon>Naviculales</taxon>
        <taxon>Naviculaceae</taxon>
        <taxon>Seminavis</taxon>
    </lineage>
</organism>
<evidence type="ECO:0000256" key="2">
    <source>
        <dbReference type="ARBA" id="ARBA00007277"/>
    </source>
</evidence>
<keyword evidence="3" id="KW-0812">Transmembrane</keyword>
<evidence type="ECO:0000256" key="4">
    <source>
        <dbReference type="ARBA" id="ARBA00022801"/>
    </source>
</evidence>
<comment type="subcellular location">
    <subcellularLocation>
        <location evidence="1">Membrane</location>
    </subcellularLocation>
</comment>
<keyword evidence="7" id="KW-0472">Membrane</keyword>
<dbReference type="InterPro" id="IPR030395">
    <property type="entry name" value="GP_PDE_dom"/>
</dbReference>
<feature type="compositionally biased region" description="Basic and acidic residues" evidence="8">
    <location>
        <begin position="234"/>
        <end position="247"/>
    </location>
</feature>
<evidence type="ECO:0000313" key="11">
    <source>
        <dbReference type="Proteomes" id="UP001153069"/>
    </source>
</evidence>
<dbReference type="InterPro" id="IPR052271">
    <property type="entry name" value="GDPD-Related"/>
</dbReference>
<dbReference type="InterPro" id="IPR017946">
    <property type="entry name" value="PLC-like_Pdiesterase_TIM-brl"/>
</dbReference>
<dbReference type="PROSITE" id="PS51704">
    <property type="entry name" value="GP_PDE"/>
    <property type="match status" value="1"/>
</dbReference>
<proteinExistence type="inferred from homology"/>
<dbReference type="GO" id="GO:0046475">
    <property type="term" value="P:glycerophospholipid catabolic process"/>
    <property type="evidence" value="ECO:0007669"/>
    <property type="project" value="TreeGrafter"/>
</dbReference>